<proteinExistence type="inferred from homology"/>
<dbReference type="PRINTS" id="PR01249">
    <property type="entry name" value="RIBOSOMALL31"/>
</dbReference>
<dbReference type="NCBIfam" id="NF002462">
    <property type="entry name" value="PRK01678.1"/>
    <property type="match status" value="1"/>
</dbReference>
<dbReference type="AlphaFoldDB" id="A0A1Y1T3K8"/>
<dbReference type="GO" id="GO:1990904">
    <property type="term" value="C:ribonucleoprotein complex"/>
    <property type="evidence" value="ECO:0007669"/>
    <property type="project" value="UniProtKB-KW"/>
</dbReference>
<dbReference type="InterPro" id="IPR027493">
    <property type="entry name" value="Ribosomal_bL31_B"/>
</dbReference>
<dbReference type="Proteomes" id="UP000192746">
    <property type="component" value="Unassembled WGS sequence"/>
</dbReference>
<name>A0A1Y1T3K8_9FLAO</name>
<dbReference type="GO" id="GO:0003735">
    <property type="term" value="F:structural constituent of ribosome"/>
    <property type="evidence" value="ECO:0007669"/>
    <property type="project" value="InterPro"/>
</dbReference>
<keyword evidence="7" id="KW-1185">Reference proteome</keyword>
<sequence length="85" mass="9889">MKQGIHPENYRLVAFKDMSNDDVFITKSTAKTRETIEVEGTEYPLIKLEISRTSHPYYTGQTKLVDSAGRIDKFKNKYAKFKKNK</sequence>
<dbReference type="Pfam" id="PF01197">
    <property type="entry name" value="Ribosomal_L31"/>
    <property type="match status" value="1"/>
</dbReference>
<dbReference type="EMBL" id="ARYN01000008">
    <property type="protein sequence ID" value="ORL45616.1"/>
    <property type="molecule type" value="Genomic_DNA"/>
</dbReference>
<dbReference type="InterPro" id="IPR034704">
    <property type="entry name" value="Ribosomal_bL28/bL31-like_sf"/>
</dbReference>
<dbReference type="NCBIfam" id="TIGR00105">
    <property type="entry name" value="L31"/>
    <property type="match status" value="1"/>
</dbReference>
<evidence type="ECO:0000256" key="5">
    <source>
        <dbReference type="RuleBase" id="RU000564"/>
    </source>
</evidence>
<keyword evidence="3 5" id="KW-0689">Ribosomal protein</keyword>
<keyword evidence="4 5" id="KW-0687">Ribonucleoprotein</keyword>
<reference evidence="6 7" key="1">
    <citation type="submission" date="2013-04" db="EMBL/GenBank/DDBJ databases">
        <title>Zunongwangia sp. 22II14-10F7 Genome Sequencing.</title>
        <authorList>
            <person name="Lai Q."/>
            <person name="Shao Z."/>
        </authorList>
    </citation>
    <scope>NUCLEOTIDE SEQUENCE [LARGE SCALE GENOMIC DNA]</scope>
    <source>
        <strain evidence="6 7">22II14-10F7</strain>
    </source>
</reference>
<dbReference type="Gene3D" id="4.10.830.30">
    <property type="entry name" value="Ribosomal protein L31"/>
    <property type="match status" value="1"/>
</dbReference>
<evidence type="ECO:0000256" key="2">
    <source>
        <dbReference type="ARBA" id="ARBA00011838"/>
    </source>
</evidence>
<dbReference type="PROSITE" id="PS01143">
    <property type="entry name" value="RIBOSOMAL_L31"/>
    <property type="match status" value="1"/>
</dbReference>
<evidence type="ECO:0000313" key="6">
    <source>
        <dbReference type="EMBL" id="ORL45616.1"/>
    </source>
</evidence>
<evidence type="ECO:0000256" key="4">
    <source>
        <dbReference type="ARBA" id="ARBA00023274"/>
    </source>
</evidence>
<comment type="subunit">
    <text evidence="2">Part of the 50S ribosomal subunit.</text>
</comment>
<accession>A0A1Y1T3K8</accession>
<protein>
    <recommendedName>
        <fullName evidence="5">50S ribosomal protein L31</fullName>
    </recommendedName>
</protein>
<dbReference type="InterPro" id="IPR002150">
    <property type="entry name" value="Ribosomal_bL31"/>
</dbReference>
<dbReference type="STRING" id="1185767.IIF7_10403"/>
<comment type="similarity">
    <text evidence="1">Belongs to the bacterial ribosomal protein bL31 family. Type B subfamily.</text>
</comment>
<dbReference type="RefSeq" id="WP_084841621.1">
    <property type="nucleotide sequence ID" value="NZ_ARYN01000008.1"/>
</dbReference>
<evidence type="ECO:0000256" key="1">
    <source>
        <dbReference type="ARBA" id="ARBA00008196"/>
    </source>
</evidence>
<dbReference type="PANTHER" id="PTHR33280">
    <property type="entry name" value="50S RIBOSOMAL PROTEIN L31, CHLOROPLASTIC"/>
    <property type="match status" value="1"/>
</dbReference>
<dbReference type="GO" id="GO:0006412">
    <property type="term" value="P:translation"/>
    <property type="evidence" value="ECO:0007669"/>
    <property type="project" value="InterPro"/>
</dbReference>
<dbReference type="GO" id="GO:0005840">
    <property type="term" value="C:ribosome"/>
    <property type="evidence" value="ECO:0007669"/>
    <property type="project" value="UniProtKB-KW"/>
</dbReference>
<dbReference type="InterPro" id="IPR042105">
    <property type="entry name" value="Ribosomal_bL31_sf"/>
</dbReference>
<evidence type="ECO:0000313" key="7">
    <source>
        <dbReference type="Proteomes" id="UP000192746"/>
    </source>
</evidence>
<dbReference type="PANTHER" id="PTHR33280:SF1">
    <property type="entry name" value="LARGE RIBOSOMAL SUBUNIT PROTEIN BL31C"/>
    <property type="match status" value="1"/>
</dbReference>
<comment type="caution">
    <text evidence="6">The sequence shown here is derived from an EMBL/GenBank/DDBJ whole genome shotgun (WGS) entry which is preliminary data.</text>
</comment>
<organism evidence="6 7">
    <name type="scientific">Zunongwangia atlantica 22II14-10F7</name>
    <dbReference type="NCBI Taxonomy" id="1185767"/>
    <lineage>
        <taxon>Bacteria</taxon>
        <taxon>Pseudomonadati</taxon>
        <taxon>Bacteroidota</taxon>
        <taxon>Flavobacteriia</taxon>
        <taxon>Flavobacteriales</taxon>
        <taxon>Flavobacteriaceae</taxon>
        <taxon>Zunongwangia</taxon>
    </lineage>
</organism>
<dbReference type="OrthoDB" id="9803251at2"/>
<gene>
    <name evidence="6" type="primary">rpmE2</name>
    <name evidence="6" type="ORF">IIF7_10403</name>
</gene>
<evidence type="ECO:0000256" key="3">
    <source>
        <dbReference type="ARBA" id="ARBA00022980"/>
    </source>
</evidence>
<dbReference type="SUPFAM" id="SSF143800">
    <property type="entry name" value="L28p-like"/>
    <property type="match status" value="1"/>
</dbReference>